<protein>
    <recommendedName>
        <fullName evidence="1">Retrotransposon gag domain-containing protein</fullName>
    </recommendedName>
</protein>
<dbReference type="PANTHER" id="PTHR15503:SF22">
    <property type="entry name" value="TRANSPOSON TY3-I GAG POLYPROTEIN"/>
    <property type="match status" value="1"/>
</dbReference>
<dbReference type="Gene3D" id="2.40.70.10">
    <property type="entry name" value="Acid Proteases"/>
    <property type="match status" value="1"/>
</dbReference>
<dbReference type="Pfam" id="PF08284">
    <property type="entry name" value="RVP_2"/>
    <property type="match status" value="1"/>
</dbReference>
<dbReference type="Pfam" id="PF03732">
    <property type="entry name" value="Retrotrans_gag"/>
    <property type="match status" value="1"/>
</dbReference>
<gene>
    <name evidence="2" type="ORF">F2P56_012987</name>
</gene>
<reference evidence="2" key="2">
    <citation type="submission" date="2020-03" db="EMBL/GenBank/DDBJ databases">
        <title>Walnut 2.0.</title>
        <authorList>
            <person name="Marrano A."/>
            <person name="Britton M."/>
            <person name="Zimin A.V."/>
            <person name="Zaini P.A."/>
            <person name="Workman R."/>
            <person name="Puiu D."/>
            <person name="Bianco L."/>
            <person name="Allen B.J."/>
            <person name="Troggio M."/>
            <person name="Leslie C.A."/>
            <person name="Timp W."/>
            <person name="Dendekar A."/>
            <person name="Salzberg S.L."/>
            <person name="Neale D.B."/>
        </authorList>
    </citation>
    <scope>NUCLEOTIDE SEQUENCE</scope>
    <source>
        <tissue evidence="2">Leaves</tissue>
    </source>
</reference>
<feature type="domain" description="Retrotransposon gag" evidence="1">
    <location>
        <begin position="2"/>
        <end position="84"/>
    </location>
</feature>
<comment type="caution">
    <text evidence="2">The sequence shown here is derived from an EMBL/GenBank/DDBJ whole genome shotgun (WGS) entry which is preliminary data.</text>
</comment>
<reference evidence="2" key="1">
    <citation type="submission" date="2015-10" db="EMBL/GenBank/DDBJ databases">
        <authorList>
            <person name="Martinez-Garcia P.J."/>
            <person name="Crepeau M.W."/>
            <person name="Puiu D."/>
            <person name="Gonzalez-Ibeas D."/>
            <person name="Whalen J."/>
            <person name="Stevens K."/>
            <person name="Paul R."/>
            <person name="Butterfield T."/>
            <person name="Britton M."/>
            <person name="Reagan R."/>
            <person name="Chakraborty S."/>
            <person name="Walawage S.L."/>
            <person name="Vasquez-Gross H.A."/>
            <person name="Cardeno C."/>
            <person name="Famula R."/>
            <person name="Pratt K."/>
            <person name="Kuruganti S."/>
            <person name="Aradhya M.K."/>
            <person name="Leslie C.A."/>
            <person name="Dandekar A.M."/>
            <person name="Salzberg S.L."/>
            <person name="Wegrzyn J.L."/>
            <person name="Langley C.H."/>
            <person name="Neale D.B."/>
        </authorList>
    </citation>
    <scope>NUCLEOTIDE SEQUENCE</scope>
    <source>
        <tissue evidence="2">Leaves</tissue>
    </source>
</reference>
<dbReference type="InterPro" id="IPR021109">
    <property type="entry name" value="Peptidase_aspartic_dom_sf"/>
</dbReference>
<evidence type="ECO:0000313" key="2">
    <source>
        <dbReference type="EMBL" id="KAF5468876.1"/>
    </source>
</evidence>
<evidence type="ECO:0000259" key="1">
    <source>
        <dbReference type="Pfam" id="PF03732"/>
    </source>
</evidence>
<dbReference type="InterPro" id="IPR005162">
    <property type="entry name" value="Retrotrans_gag_dom"/>
</dbReference>
<dbReference type="EMBL" id="LIHL02000006">
    <property type="protein sequence ID" value="KAF5468876.1"/>
    <property type="molecule type" value="Genomic_DNA"/>
</dbReference>
<evidence type="ECO:0000313" key="3">
    <source>
        <dbReference type="Proteomes" id="UP000619265"/>
    </source>
</evidence>
<organism evidence="2 3">
    <name type="scientific">Juglans regia</name>
    <name type="common">English walnut</name>
    <dbReference type="NCBI Taxonomy" id="51240"/>
    <lineage>
        <taxon>Eukaryota</taxon>
        <taxon>Viridiplantae</taxon>
        <taxon>Streptophyta</taxon>
        <taxon>Embryophyta</taxon>
        <taxon>Tracheophyta</taxon>
        <taxon>Spermatophyta</taxon>
        <taxon>Magnoliopsida</taxon>
        <taxon>eudicotyledons</taxon>
        <taxon>Gunneridae</taxon>
        <taxon>Pentapetalae</taxon>
        <taxon>rosids</taxon>
        <taxon>fabids</taxon>
        <taxon>Fagales</taxon>
        <taxon>Juglandaceae</taxon>
        <taxon>Juglans</taxon>
    </lineage>
</organism>
<dbReference type="Proteomes" id="UP000619265">
    <property type="component" value="Unassembled WGS sequence"/>
</dbReference>
<dbReference type="AlphaFoldDB" id="A0A834CZ94"/>
<accession>A0A834CZ94</accession>
<sequence length="479" mass="54085">MEGEALLWYQDVVDGSIFNSWDSFVKALLARFGPTAYDDPMEALTRLKQTSTVAIYKAQFESLSNRLKGLSDRLKLSCFMTGMKDEIRLPIRMLNPINLNAAFSLAKIQEEYLWASRKSWKYNGLSGGKIQQEKSVDSTIVQRRHIPVKKVFSSQMDEKRRRGLCYHCDEKWNPTHKCKNLIVHLLQVDQEVSDPSGVNEDELSVGDEDGHAVVQEEGEEGVEVSLNAISGYSTRNAMRLHGRIGACAVEILVDSGSTHNFLDPLVVQKAKLRIERDSSLQVRVDDGTKVLSRGKGEEVVRIQGSKFSIPFDVLSLGGCDIVLGVQWLKTLGSIHWCFTKMSMSFRLGKEDVVLQGISTGTIDVLMGDKWLKPDFVNGQGWFLQLMGVDQKVAPEFTPGIITELLNAYPRVFFEPVAFSPNWAFNHPINLKEWANPVFGRPYRYPHYQKAKIEKIVKELLASAVVRHNQKSFFITCFTS</sequence>
<name>A0A834CZ94_JUGRE</name>
<dbReference type="InterPro" id="IPR043502">
    <property type="entry name" value="DNA/RNA_pol_sf"/>
</dbReference>
<dbReference type="Gramene" id="Jr06_12780_p1">
    <property type="protein sequence ID" value="cds.Jr06_12780_p1"/>
    <property type="gene ID" value="Jr06_12780"/>
</dbReference>
<dbReference type="InterPro" id="IPR032567">
    <property type="entry name" value="RTL1-rel"/>
</dbReference>
<dbReference type="Gene3D" id="3.10.10.10">
    <property type="entry name" value="HIV Type 1 Reverse Transcriptase, subunit A, domain 1"/>
    <property type="match status" value="1"/>
</dbReference>
<proteinExistence type="predicted"/>
<dbReference type="SUPFAM" id="SSF56672">
    <property type="entry name" value="DNA/RNA polymerases"/>
    <property type="match status" value="1"/>
</dbReference>
<dbReference type="SUPFAM" id="SSF50630">
    <property type="entry name" value="Acid proteases"/>
    <property type="match status" value="1"/>
</dbReference>
<dbReference type="CDD" id="cd00303">
    <property type="entry name" value="retropepsin_like"/>
    <property type="match status" value="1"/>
</dbReference>
<dbReference type="PANTHER" id="PTHR15503">
    <property type="entry name" value="LDOC1 RELATED"/>
    <property type="match status" value="1"/>
</dbReference>